<dbReference type="Gene3D" id="3.30.70.330">
    <property type="match status" value="1"/>
</dbReference>
<keyword evidence="5 6" id="KW-0687">Ribonucleoprotein</keyword>
<dbReference type="Pfam" id="PF00276">
    <property type="entry name" value="Ribosomal_L23"/>
    <property type="match status" value="1"/>
</dbReference>
<dbReference type="NCBIfam" id="NF004363">
    <property type="entry name" value="PRK05738.2-4"/>
    <property type="match status" value="1"/>
</dbReference>
<proteinExistence type="inferred from homology"/>
<dbReference type="GO" id="GO:0003735">
    <property type="term" value="F:structural constituent of ribosome"/>
    <property type="evidence" value="ECO:0007669"/>
    <property type="project" value="InterPro"/>
</dbReference>
<evidence type="ECO:0000256" key="6">
    <source>
        <dbReference type="HAMAP-Rule" id="MF_01369"/>
    </source>
</evidence>
<comment type="function">
    <text evidence="6">One of the early assembly proteins it binds 23S rRNA. One of the proteins that surrounds the polypeptide exit tunnel on the outside of the ribosome. Forms the main docking site for trigger factor binding to the ribosome.</text>
</comment>
<evidence type="ECO:0000256" key="2">
    <source>
        <dbReference type="ARBA" id="ARBA00022730"/>
    </source>
</evidence>
<evidence type="ECO:0000313" key="7">
    <source>
        <dbReference type="EMBL" id="TCK83442.1"/>
    </source>
</evidence>
<comment type="subunit">
    <text evidence="6">Part of the 50S ribosomal subunit. Contacts protein L29, and trigger factor when it is bound to the ribosome.</text>
</comment>
<dbReference type="GO" id="GO:0005840">
    <property type="term" value="C:ribosome"/>
    <property type="evidence" value="ECO:0007669"/>
    <property type="project" value="UniProtKB-KW"/>
</dbReference>
<accession>A0A4R1LX07</accession>
<dbReference type="RefSeq" id="WP_132224430.1">
    <property type="nucleotide sequence ID" value="NZ_SMGO01000002.1"/>
</dbReference>
<evidence type="ECO:0000256" key="3">
    <source>
        <dbReference type="ARBA" id="ARBA00022884"/>
    </source>
</evidence>
<dbReference type="GO" id="GO:1990904">
    <property type="term" value="C:ribonucleoprotein complex"/>
    <property type="evidence" value="ECO:0007669"/>
    <property type="project" value="UniProtKB-KW"/>
</dbReference>
<keyword evidence="8" id="KW-1185">Reference proteome</keyword>
<dbReference type="InterPro" id="IPR013025">
    <property type="entry name" value="Ribosomal_uL23-like"/>
</dbReference>
<keyword evidence="2 6" id="KW-0699">rRNA-binding</keyword>
<dbReference type="OrthoDB" id="9797862at2"/>
<keyword evidence="3 6" id="KW-0694">RNA-binding</keyword>
<dbReference type="HAMAP" id="MF_01369_B">
    <property type="entry name" value="Ribosomal_uL23_B"/>
    <property type="match status" value="1"/>
</dbReference>
<keyword evidence="4 6" id="KW-0689">Ribosomal protein</keyword>
<evidence type="ECO:0000256" key="5">
    <source>
        <dbReference type="ARBA" id="ARBA00023274"/>
    </source>
</evidence>
<sequence>MEILRKPILTEKASALTEKLNRYAFQVDHRANKLQIKAAVEKMFGVQVKAVNTAVVTGKMKSRQTKTGIASGRVAKYKKAIITLNDGDIIDFYSTIQ</sequence>
<comment type="similarity">
    <text evidence="1 6">Belongs to the universal ribosomal protein uL23 family.</text>
</comment>
<dbReference type="GO" id="GO:0006412">
    <property type="term" value="P:translation"/>
    <property type="evidence" value="ECO:0007669"/>
    <property type="project" value="UniProtKB-UniRule"/>
</dbReference>
<gene>
    <name evidence="6" type="primary">rplW</name>
    <name evidence="7" type="ORF">C8N28_2043</name>
</gene>
<name>A0A4R1LX07_9SPHI</name>
<dbReference type="InterPro" id="IPR012677">
    <property type="entry name" value="Nucleotide-bd_a/b_plait_sf"/>
</dbReference>
<dbReference type="SUPFAM" id="SSF54189">
    <property type="entry name" value="Ribosomal proteins S24e, L23 and L15e"/>
    <property type="match status" value="1"/>
</dbReference>
<dbReference type="AlphaFoldDB" id="A0A4R1LX07"/>
<dbReference type="EMBL" id="SMGO01000002">
    <property type="protein sequence ID" value="TCK83442.1"/>
    <property type="molecule type" value="Genomic_DNA"/>
</dbReference>
<dbReference type="FunFam" id="3.30.70.330:FF:000001">
    <property type="entry name" value="50S ribosomal protein L23"/>
    <property type="match status" value="1"/>
</dbReference>
<evidence type="ECO:0000256" key="1">
    <source>
        <dbReference type="ARBA" id="ARBA00006700"/>
    </source>
</evidence>
<dbReference type="Proteomes" id="UP000294616">
    <property type="component" value="Unassembled WGS sequence"/>
</dbReference>
<dbReference type="InterPro" id="IPR012678">
    <property type="entry name" value="Ribosomal_uL23/eL15/eS24_sf"/>
</dbReference>
<protein>
    <recommendedName>
        <fullName evidence="6">Large ribosomal subunit protein uL23</fullName>
    </recommendedName>
</protein>
<dbReference type="GO" id="GO:0019843">
    <property type="term" value="F:rRNA binding"/>
    <property type="evidence" value="ECO:0007669"/>
    <property type="project" value="UniProtKB-UniRule"/>
</dbReference>
<dbReference type="PANTHER" id="PTHR11620">
    <property type="entry name" value="60S RIBOSOMAL PROTEIN L23A"/>
    <property type="match status" value="1"/>
</dbReference>
<organism evidence="7 8">
    <name type="scientific">Albibacterium bauzanense</name>
    <dbReference type="NCBI Taxonomy" id="653929"/>
    <lineage>
        <taxon>Bacteria</taxon>
        <taxon>Pseudomonadati</taxon>
        <taxon>Bacteroidota</taxon>
        <taxon>Sphingobacteriia</taxon>
        <taxon>Sphingobacteriales</taxon>
        <taxon>Sphingobacteriaceae</taxon>
        <taxon>Albibacterium</taxon>
    </lineage>
</organism>
<comment type="caution">
    <text evidence="7">The sequence shown here is derived from an EMBL/GenBank/DDBJ whole genome shotgun (WGS) entry which is preliminary data.</text>
</comment>
<evidence type="ECO:0000256" key="4">
    <source>
        <dbReference type="ARBA" id="ARBA00022980"/>
    </source>
</evidence>
<reference evidence="7 8" key="1">
    <citation type="submission" date="2019-03" db="EMBL/GenBank/DDBJ databases">
        <title>Genomic Encyclopedia of Archaeal and Bacterial Type Strains, Phase II (KMG-II): from individual species to whole genera.</title>
        <authorList>
            <person name="Goeker M."/>
        </authorList>
    </citation>
    <scope>NUCLEOTIDE SEQUENCE [LARGE SCALE GENOMIC DNA]</scope>
    <source>
        <strain evidence="7 8">DSM 22554</strain>
    </source>
</reference>
<evidence type="ECO:0000313" key="8">
    <source>
        <dbReference type="Proteomes" id="UP000294616"/>
    </source>
</evidence>